<dbReference type="SUPFAM" id="SSF103481">
    <property type="entry name" value="Multidrug resistance efflux transporter EmrE"/>
    <property type="match status" value="1"/>
</dbReference>
<dbReference type="InterPro" id="IPR037185">
    <property type="entry name" value="EmrE-like"/>
</dbReference>
<dbReference type="AlphaFoldDB" id="A0A382S4R7"/>
<feature type="transmembrane region" description="Helical" evidence="1">
    <location>
        <begin position="29"/>
        <end position="47"/>
    </location>
</feature>
<accession>A0A382S4R7</accession>
<name>A0A382S4R7_9ZZZZ</name>
<keyword evidence="1" id="KW-0812">Transmembrane</keyword>
<protein>
    <recommendedName>
        <fullName evidence="3">EamA domain-containing protein</fullName>
    </recommendedName>
</protein>
<proteinExistence type="predicted"/>
<organism evidence="2">
    <name type="scientific">marine metagenome</name>
    <dbReference type="NCBI Taxonomy" id="408172"/>
    <lineage>
        <taxon>unclassified sequences</taxon>
        <taxon>metagenomes</taxon>
        <taxon>ecological metagenomes</taxon>
    </lineage>
</organism>
<sequence>VVVPIVSASPFITLLISMVFIRRENITRNSLMAVFLVVPGVVMISLGR</sequence>
<keyword evidence="1" id="KW-1133">Transmembrane helix</keyword>
<gene>
    <name evidence="2" type="ORF">METZ01_LOCUS356972</name>
</gene>
<keyword evidence="1" id="KW-0472">Membrane</keyword>
<evidence type="ECO:0008006" key="3">
    <source>
        <dbReference type="Google" id="ProtNLM"/>
    </source>
</evidence>
<evidence type="ECO:0000313" key="2">
    <source>
        <dbReference type="EMBL" id="SVD04118.1"/>
    </source>
</evidence>
<reference evidence="2" key="1">
    <citation type="submission" date="2018-05" db="EMBL/GenBank/DDBJ databases">
        <authorList>
            <person name="Lanie J.A."/>
            <person name="Ng W.-L."/>
            <person name="Kazmierczak K.M."/>
            <person name="Andrzejewski T.M."/>
            <person name="Davidsen T.M."/>
            <person name="Wayne K.J."/>
            <person name="Tettelin H."/>
            <person name="Glass J.I."/>
            <person name="Rusch D."/>
            <person name="Podicherti R."/>
            <person name="Tsui H.-C.T."/>
            <person name="Winkler M.E."/>
        </authorList>
    </citation>
    <scope>NUCLEOTIDE SEQUENCE</scope>
</reference>
<evidence type="ECO:0000256" key="1">
    <source>
        <dbReference type="SAM" id="Phobius"/>
    </source>
</evidence>
<feature type="transmembrane region" description="Helical" evidence="1">
    <location>
        <begin position="6"/>
        <end position="22"/>
    </location>
</feature>
<feature type="non-terminal residue" evidence="2">
    <location>
        <position position="1"/>
    </location>
</feature>
<dbReference type="EMBL" id="UINC01125945">
    <property type="protein sequence ID" value="SVD04118.1"/>
    <property type="molecule type" value="Genomic_DNA"/>
</dbReference>